<organism evidence="2 3">
    <name type="scientific">Roseibium salinum</name>
    <dbReference type="NCBI Taxonomy" id="1604349"/>
    <lineage>
        <taxon>Bacteria</taxon>
        <taxon>Pseudomonadati</taxon>
        <taxon>Pseudomonadota</taxon>
        <taxon>Alphaproteobacteria</taxon>
        <taxon>Hyphomicrobiales</taxon>
        <taxon>Stappiaceae</taxon>
        <taxon>Roseibium</taxon>
    </lineage>
</organism>
<evidence type="ECO:0000313" key="2">
    <source>
        <dbReference type="EMBL" id="MCX2722736.1"/>
    </source>
</evidence>
<accession>A0ABT3R0K0</accession>
<reference evidence="2 3" key="1">
    <citation type="journal article" date="2016" name="Int. J. Syst. Evol. Microbiol.">
        <title>Labrenzia salina sp. nov., isolated from the rhizosphere of the halophyte Arthrocnemum macrostachyum.</title>
        <authorList>
            <person name="Camacho M."/>
            <person name="Redondo-Gomez S."/>
            <person name="Rodriguez-Llorente I."/>
            <person name="Rohde M."/>
            <person name="Sproer C."/>
            <person name="Schumann P."/>
            <person name="Klenk H.P."/>
            <person name="Montero-Calasanz M.D.C."/>
        </authorList>
    </citation>
    <scope>NUCLEOTIDE SEQUENCE [LARGE SCALE GENOMIC DNA]</scope>
    <source>
        <strain evidence="2 3">DSM 29163</strain>
    </source>
</reference>
<dbReference type="EMBL" id="JAPEVI010000003">
    <property type="protein sequence ID" value="MCX2722736.1"/>
    <property type="molecule type" value="Genomic_DNA"/>
</dbReference>
<evidence type="ECO:0000313" key="3">
    <source>
        <dbReference type="Proteomes" id="UP001300261"/>
    </source>
</evidence>
<protein>
    <submittedName>
        <fullName evidence="2">Uncharacterized protein</fullName>
    </submittedName>
</protein>
<comment type="caution">
    <text evidence="2">The sequence shown here is derived from an EMBL/GenBank/DDBJ whole genome shotgun (WGS) entry which is preliminary data.</text>
</comment>
<feature type="chain" id="PRO_5045603417" evidence="1">
    <location>
        <begin position="26"/>
        <end position="125"/>
    </location>
</feature>
<dbReference type="RefSeq" id="WP_265962393.1">
    <property type="nucleotide sequence ID" value="NZ_JAPEVI010000003.1"/>
</dbReference>
<keyword evidence="3" id="KW-1185">Reference proteome</keyword>
<sequence>MQSVRKAILALVVPATVFSSSRSFAGEVEIVEASAKRHGDSWTFSVTLKHDDSGWDHYADLWQVMAPGGVLLGERELLHPHVDEQPFTRSLSGVQLPEDVTEVIIRARDSVHDFSPQEYRLALPE</sequence>
<keyword evidence="1" id="KW-0732">Signal</keyword>
<name>A0ABT3R0K0_9HYPH</name>
<gene>
    <name evidence="2" type="ORF">ON753_10130</name>
</gene>
<evidence type="ECO:0000256" key="1">
    <source>
        <dbReference type="SAM" id="SignalP"/>
    </source>
</evidence>
<proteinExistence type="predicted"/>
<feature type="signal peptide" evidence="1">
    <location>
        <begin position="1"/>
        <end position="25"/>
    </location>
</feature>
<dbReference type="Proteomes" id="UP001300261">
    <property type="component" value="Unassembled WGS sequence"/>
</dbReference>